<dbReference type="EMBL" id="BAAADJ010000063">
    <property type="protein sequence ID" value="GAA0345433.1"/>
    <property type="molecule type" value="Genomic_DNA"/>
</dbReference>
<proteinExistence type="predicted"/>
<evidence type="ECO:0000313" key="3">
    <source>
        <dbReference type="Proteomes" id="UP001500782"/>
    </source>
</evidence>
<dbReference type="SUPFAM" id="SSF55729">
    <property type="entry name" value="Acyl-CoA N-acyltransferases (Nat)"/>
    <property type="match status" value="1"/>
</dbReference>
<dbReference type="InterPro" id="IPR016181">
    <property type="entry name" value="Acyl_CoA_acyltransferase"/>
</dbReference>
<dbReference type="RefSeq" id="WP_343803244.1">
    <property type="nucleotide sequence ID" value="NZ_BAAADJ010000063.1"/>
</dbReference>
<evidence type="ECO:0000313" key="2">
    <source>
        <dbReference type="EMBL" id="GAA0345433.1"/>
    </source>
</evidence>
<protein>
    <submittedName>
        <fullName evidence="2">GNAT family protein</fullName>
    </submittedName>
</protein>
<dbReference type="PROSITE" id="PS51186">
    <property type="entry name" value="GNAT"/>
    <property type="match status" value="1"/>
</dbReference>
<accession>A0ABN0WSK2</accession>
<gene>
    <name evidence="2" type="ORF">GCM10008967_39840</name>
</gene>
<sequence length="199" mass="23546">MDHIDGFPLLETENYILRRITQQDVEAIFSYFSDEEVTKYYDLDTFEDISEAYRFVTSKEKMFLESRGIRWGITTKDRRDRVIGTIGFHNWNRSFFKAEISYELSKEHWGQGLMSEVIPCVLEYGFESMELNRIEALLHPENIGSKRVLKKANFRHEGTLEEYVFLKGRFIDTEIMALLKRNFKKHVALGQRGQEPVSR</sequence>
<comment type="caution">
    <text evidence="2">The sequence shown here is derived from an EMBL/GenBank/DDBJ whole genome shotgun (WGS) entry which is preliminary data.</text>
</comment>
<reference evidence="2 3" key="1">
    <citation type="journal article" date="2019" name="Int. J. Syst. Evol. Microbiol.">
        <title>The Global Catalogue of Microorganisms (GCM) 10K type strain sequencing project: providing services to taxonomists for standard genome sequencing and annotation.</title>
        <authorList>
            <consortium name="The Broad Institute Genomics Platform"/>
            <consortium name="The Broad Institute Genome Sequencing Center for Infectious Disease"/>
            <person name="Wu L."/>
            <person name="Ma J."/>
        </authorList>
    </citation>
    <scope>NUCLEOTIDE SEQUENCE [LARGE SCALE GENOMIC DNA]</scope>
    <source>
        <strain evidence="2 3">JCM 9731</strain>
    </source>
</reference>
<dbReference type="PANTHER" id="PTHR43792">
    <property type="entry name" value="GNAT FAMILY, PUTATIVE (AFU_ORTHOLOGUE AFUA_3G00765)-RELATED-RELATED"/>
    <property type="match status" value="1"/>
</dbReference>
<dbReference type="InterPro" id="IPR051531">
    <property type="entry name" value="N-acetyltransferase"/>
</dbReference>
<evidence type="ECO:0000259" key="1">
    <source>
        <dbReference type="PROSITE" id="PS51186"/>
    </source>
</evidence>
<dbReference type="InterPro" id="IPR000182">
    <property type="entry name" value="GNAT_dom"/>
</dbReference>
<keyword evidence="3" id="KW-1185">Reference proteome</keyword>
<organism evidence="2 3">
    <name type="scientific">Bacillus carboniphilus</name>
    <dbReference type="NCBI Taxonomy" id="86663"/>
    <lineage>
        <taxon>Bacteria</taxon>
        <taxon>Bacillati</taxon>
        <taxon>Bacillota</taxon>
        <taxon>Bacilli</taxon>
        <taxon>Bacillales</taxon>
        <taxon>Bacillaceae</taxon>
        <taxon>Bacillus</taxon>
    </lineage>
</organism>
<dbReference type="Gene3D" id="3.40.630.30">
    <property type="match status" value="1"/>
</dbReference>
<feature type="domain" description="N-acetyltransferase" evidence="1">
    <location>
        <begin position="15"/>
        <end position="172"/>
    </location>
</feature>
<dbReference type="Pfam" id="PF13302">
    <property type="entry name" value="Acetyltransf_3"/>
    <property type="match status" value="1"/>
</dbReference>
<name>A0ABN0WSK2_9BACI</name>
<dbReference type="PANTHER" id="PTHR43792:SF9">
    <property type="entry name" value="RIBOSOMAL-PROTEIN-ALANINE ACETYLTRANSFERASE"/>
    <property type="match status" value="1"/>
</dbReference>
<dbReference type="Proteomes" id="UP001500782">
    <property type="component" value="Unassembled WGS sequence"/>
</dbReference>